<accession>A0A7R7GSN2</accession>
<feature type="region of interest" description="Disordered" evidence="1">
    <location>
        <begin position="27"/>
        <end position="53"/>
    </location>
</feature>
<reference evidence="2 3" key="1">
    <citation type="submission" date="2020-12" db="EMBL/GenBank/DDBJ databases">
        <title>Complete genome sequence of Mycobacterium heckeshornense JCM 15655T, closely related to a pathogenic non-tuberculous mycobacterial species Mycobacterium xenopi.</title>
        <authorList>
            <person name="Yoshida M."/>
            <person name="Fukano H."/>
            <person name="Asakura T."/>
            <person name="Suzuki M."/>
            <person name="Hoshino Y."/>
        </authorList>
    </citation>
    <scope>NUCLEOTIDE SEQUENCE [LARGE SCALE GENOMIC DNA]</scope>
    <source>
        <strain evidence="2 3">JCM 15655</strain>
    </source>
</reference>
<dbReference type="EMBL" id="AP024237">
    <property type="protein sequence ID" value="BCO35303.1"/>
    <property type="molecule type" value="Genomic_DNA"/>
</dbReference>
<gene>
    <name evidence="2" type="ORF">MHEC_17360</name>
</gene>
<organism evidence="2 3">
    <name type="scientific">Mycobacterium heckeshornense</name>
    <dbReference type="NCBI Taxonomy" id="110505"/>
    <lineage>
        <taxon>Bacteria</taxon>
        <taxon>Bacillati</taxon>
        <taxon>Actinomycetota</taxon>
        <taxon>Actinomycetes</taxon>
        <taxon>Mycobacteriales</taxon>
        <taxon>Mycobacteriaceae</taxon>
        <taxon>Mycobacterium</taxon>
    </lineage>
</organism>
<protein>
    <submittedName>
        <fullName evidence="2">Uncharacterized protein</fullName>
    </submittedName>
</protein>
<proteinExistence type="predicted"/>
<name>A0A7R7GSN2_9MYCO</name>
<evidence type="ECO:0000313" key="2">
    <source>
        <dbReference type="EMBL" id="BCO35303.1"/>
    </source>
</evidence>
<evidence type="ECO:0000313" key="3">
    <source>
        <dbReference type="Proteomes" id="UP000595446"/>
    </source>
</evidence>
<feature type="compositionally biased region" description="Acidic residues" evidence="1">
    <location>
        <begin position="31"/>
        <end position="42"/>
    </location>
</feature>
<dbReference type="AlphaFoldDB" id="A0A7R7GSN2"/>
<keyword evidence="3" id="KW-1185">Reference proteome</keyword>
<sequence length="53" mass="5404">MAAVVQAATVKDTDGHVIDTGELFGKRRADEADEAEGVDEVETAAADEAAGEA</sequence>
<dbReference type="Proteomes" id="UP000595446">
    <property type="component" value="Chromosome"/>
</dbReference>
<evidence type="ECO:0000256" key="1">
    <source>
        <dbReference type="SAM" id="MobiDB-lite"/>
    </source>
</evidence>
<feature type="compositionally biased region" description="Low complexity" evidence="1">
    <location>
        <begin position="43"/>
        <end position="53"/>
    </location>
</feature>